<evidence type="ECO:0000313" key="1">
    <source>
        <dbReference type="EMBL" id="AIY85310.1"/>
    </source>
</evidence>
<dbReference type="AlphaFoldDB" id="A0A0A7G2R9"/>
<proteinExistence type="predicted"/>
<reference evidence="1 2" key="1">
    <citation type="journal article" date="2015" name="Infect. Genet. Evol.">
        <title>Genomic sequences of six botulinum neurotoxin-producing strains representing three clostridial species illustrate the mobility and diversity of botulinum neurotoxin genes.</title>
        <authorList>
            <person name="Smith T.J."/>
            <person name="Hill K.K."/>
            <person name="Xie G."/>
            <person name="Foley B.T."/>
            <person name="Williamson C.H."/>
            <person name="Foster J.T."/>
            <person name="Johnson S.L."/>
            <person name="Chertkov O."/>
            <person name="Teshima H."/>
            <person name="Gibbons H.S."/>
            <person name="Johnsky L.A."/>
            <person name="Karavis M.A."/>
            <person name="Smith L.A."/>
        </authorList>
    </citation>
    <scope>NUCLEOTIDE SEQUENCE [LARGE SCALE GENOMIC DNA]</scope>
    <source>
        <strain evidence="1">Sullivan</strain>
        <plasmid evidence="2">Plasmid pCBJ</plasmid>
    </source>
</reference>
<organism evidence="1 2">
    <name type="scientific">Clostridium baratii str. Sullivan</name>
    <dbReference type="NCBI Taxonomy" id="1415775"/>
    <lineage>
        <taxon>Bacteria</taxon>
        <taxon>Bacillati</taxon>
        <taxon>Bacillota</taxon>
        <taxon>Clostridia</taxon>
        <taxon>Eubacteriales</taxon>
        <taxon>Clostridiaceae</taxon>
        <taxon>Clostridium</taxon>
    </lineage>
</organism>
<sequence length="85" mass="9838">MSKEKYYTLSDSKPIKEIVAINNDGTEEKIGKCMVVHKYKEDNEDYLTIFYNCDNVNEVSTIDSVLFQFAERSGILHKVLDEVIK</sequence>
<dbReference type="Proteomes" id="UP000030635">
    <property type="component" value="Plasmid pCBJ"/>
</dbReference>
<protein>
    <submittedName>
        <fullName evidence="1">Uncharacterized protein</fullName>
    </submittedName>
</protein>
<keyword evidence="2" id="KW-1185">Reference proteome</keyword>
<evidence type="ECO:0000313" key="2">
    <source>
        <dbReference type="Proteomes" id="UP000030635"/>
    </source>
</evidence>
<dbReference type="KEGG" id="cbv:U729_3127"/>
<dbReference type="EMBL" id="CP006906">
    <property type="protein sequence ID" value="AIY85310.1"/>
    <property type="molecule type" value="Genomic_DNA"/>
</dbReference>
<dbReference type="HOGENOM" id="CLU_2506808_0_0_9"/>
<dbReference type="RefSeq" id="WP_040113617.1">
    <property type="nucleotide sequence ID" value="NZ_CP006906.1"/>
</dbReference>
<keyword evidence="1" id="KW-0614">Plasmid</keyword>
<accession>A0A0A7G2R9</accession>
<gene>
    <name evidence="1" type="ORF">U729_3127</name>
</gene>
<name>A0A0A7G2R9_9CLOT</name>
<geneLocation type="plasmid" evidence="1 2">
    <name>pCBJ</name>
</geneLocation>